<keyword evidence="11" id="KW-0411">Iron-sulfur</keyword>
<comment type="similarity">
    <text evidence="4">Belongs to the choline monooxygenase family.</text>
</comment>
<keyword evidence="16" id="KW-1185">Reference proteome</keyword>
<dbReference type="InterPro" id="IPR015879">
    <property type="entry name" value="Ring_hydroxy_dOase_asu_C_dom"/>
</dbReference>
<keyword evidence="10" id="KW-0408">Iron</keyword>
<dbReference type="EMBL" id="KV428014">
    <property type="protein sequence ID" value="KZT42374.1"/>
    <property type="molecule type" value="Genomic_DNA"/>
</dbReference>
<dbReference type="PROSITE" id="PS00570">
    <property type="entry name" value="RING_HYDROXYL_ALPHA"/>
    <property type="match status" value="1"/>
</dbReference>
<proteinExistence type="inferred from homology"/>
<name>A0A166H603_9AGAM</name>
<dbReference type="PROSITE" id="PS51296">
    <property type="entry name" value="RIESKE"/>
    <property type="match status" value="1"/>
</dbReference>
<dbReference type="SUPFAM" id="SSF50022">
    <property type="entry name" value="ISP domain"/>
    <property type="match status" value="1"/>
</dbReference>
<sequence>MITWLTGSTADSNKDGRQQASLRLFGGLSKWTEAFSKDSKPAATLSSFWNRSDEVYELERRAIFSKVWLLVCHRIRLPNTGDYVSFEIAGFPFFLVKDREGKINAFHNVCRHRAFPIVTKESGNVPILGCRYHGWSYSHKGNLIKAPKFDEVPNFDKKTQSLFPIHVHVNEHGFVFVNFDSSPDPVSYEEHFKGIETQWVSFDETQFRYLWSWTLDGDFHWSTFMDGYQECYHCRVAHPGFAETLELETYTVSPGSNFAAHQVKSKEGVNLSTQSTSEDFSAGKPGKDITPSFTFVFPIGGITITSGIFYNIRCVPVGAHKTRLEFDIYGHKDVPEADIREAYKLFEQVQREDWDLCTKTQKNLNVGIYDRGFLHPQRESGVLFYQALIRDMATRHFEQEAEQGEKIFPAHPR</sequence>
<dbReference type="OrthoDB" id="426882at2759"/>
<dbReference type="InterPro" id="IPR036922">
    <property type="entry name" value="Rieske_2Fe-2S_sf"/>
</dbReference>
<organism evidence="15 16">
    <name type="scientific">Sistotremastrum suecicum HHB10207 ss-3</name>
    <dbReference type="NCBI Taxonomy" id="1314776"/>
    <lineage>
        <taxon>Eukaryota</taxon>
        <taxon>Fungi</taxon>
        <taxon>Dikarya</taxon>
        <taxon>Basidiomycota</taxon>
        <taxon>Agaricomycotina</taxon>
        <taxon>Agaricomycetes</taxon>
        <taxon>Sistotremastrales</taxon>
        <taxon>Sistotremastraceae</taxon>
        <taxon>Sistotremastrum</taxon>
    </lineage>
</organism>
<comment type="function">
    <text evidence="2">Catalyzes the first step of the osmoprotectant glycine betaine synthesis.</text>
</comment>
<evidence type="ECO:0000256" key="3">
    <source>
        <dbReference type="ARBA" id="ARBA00004866"/>
    </source>
</evidence>
<keyword evidence="7" id="KW-0001">2Fe-2S</keyword>
<evidence type="ECO:0000256" key="11">
    <source>
        <dbReference type="ARBA" id="ARBA00023014"/>
    </source>
</evidence>
<dbReference type="GO" id="GO:0051537">
    <property type="term" value="F:2 iron, 2 sulfur cluster binding"/>
    <property type="evidence" value="ECO:0007669"/>
    <property type="project" value="UniProtKB-KW"/>
</dbReference>
<dbReference type="SUPFAM" id="SSF55961">
    <property type="entry name" value="Bet v1-like"/>
    <property type="match status" value="1"/>
</dbReference>
<comment type="cofactor">
    <cofactor evidence="1">
        <name>Fe cation</name>
        <dbReference type="ChEBI" id="CHEBI:24875"/>
    </cofactor>
</comment>
<dbReference type="EC" id="1.14.15.7" evidence="5"/>
<dbReference type="GO" id="GO:0019133">
    <property type="term" value="F:choline monooxygenase activity"/>
    <property type="evidence" value="ECO:0007669"/>
    <property type="project" value="UniProtKB-EC"/>
</dbReference>
<evidence type="ECO:0000256" key="9">
    <source>
        <dbReference type="ARBA" id="ARBA00023002"/>
    </source>
</evidence>
<evidence type="ECO:0000256" key="6">
    <source>
        <dbReference type="ARBA" id="ARBA00014931"/>
    </source>
</evidence>
<dbReference type="GO" id="GO:0005506">
    <property type="term" value="F:iron ion binding"/>
    <property type="evidence" value="ECO:0007669"/>
    <property type="project" value="InterPro"/>
</dbReference>
<evidence type="ECO:0000259" key="14">
    <source>
        <dbReference type="PROSITE" id="PS51296"/>
    </source>
</evidence>
<keyword evidence="12" id="KW-0520">NAD</keyword>
<evidence type="ECO:0000256" key="7">
    <source>
        <dbReference type="ARBA" id="ARBA00022714"/>
    </source>
</evidence>
<evidence type="ECO:0000256" key="2">
    <source>
        <dbReference type="ARBA" id="ARBA00002149"/>
    </source>
</evidence>
<evidence type="ECO:0000256" key="10">
    <source>
        <dbReference type="ARBA" id="ARBA00023004"/>
    </source>
</evidence>
<dbReference type="Gene3D" id="3.90.380.10">
    <property type="entry name" value="Naphthalene 1,2-dioxygenase Alpha Subunit, Chain A, domain 1"/>
    <property type="match status" value="1"/>
</dbReference>
<feature type="domain" description="Rieske" evidence="14">
    <location>
        <begin position="69"/>
        <end position="155"/>
    </location>
</feature>
<dbReference type="Proteomes" id="UP000076798">
    <property type="component" value="Unassembled WGS sequence"/>
</dbReference>
<dbReference type="PANTHER" id="PTHR43756">
    <property type="entry name" value="CHOLINE MONOOXYGENASE, CHLOROPLASTIC"/>
    <property type="match status" value="1"/>
</dbReference>
<dbReference type="Pfam" id="PF00355">
    <property type="entry name" value="Rieske"/>
    <property type="match status" value="1"/>
</dbReference>
<dbReference type="PRINTS" id="PR00090">
    <property type="entry name" value="RNGDIOXGNASE"/>
</dbReference>
<evidence type="ECO:0000313" key="16">
    <source>
        <dbReference type="Proteomes" id="UP000076798"/>
    </source>
</evidence>
<evidence type="ECO:0000256" key="8">
    <source>
        <dbReference type="ARBA" id="ARBA00022723"/>
    </source>
</evidence>
<evidence type="ECO:0000256" key="13">
    <source>
        <dbReference type="ARBA" id="ARBA00049097"/>
    </source>
</evidence>
<evidence type="ECO:0000256" key="12">
    <source>
        <dbReference type="ARBA" id="ARBA00023027"/>
    </source>
</evidence>
<keyword evidence="8" id="KW-0479">Metal-binding</keyword>
<dbReference type="PANTHER" id="PTHR43756:SF5">
    <property type="entry name" value="CHOLINE MONOOXYGENASE, CHLOROPLASTIC"/>
    <property type="match status" value="1"/>
</dbReference>
<keyword evidence="9" id="KW-0560">Oxidoreductase</keyword>
<dbReference type="CDD" id="cd03469">
    <property type="entry name" value="Rieske_RO_Alpha_N"/>
    <property type="match status" value="1"/>
</dbReference>
<gene>
    <name evidence="15" type="ORF">SISSUDRAFT_980436</name>
</gene>
<evidence type="ECO:0000256" key="4">
    <source>
        <dbReference type="ARBA" id="ARBA00010848"/>
    </source>
</evidence>
<dbReference type="InterPro" id="IPR001663">
    <property type="entry name" value="Rng_hydr_dOase-A"/>
</dbReference>
<dbReference type="InterPro" id="IPR015881">
    <property type="entry name" value="ARHD_Rieske_2Fe_2S"/>
</dbReference>
<dbReference type="AlphaFoldDB" id="A0A166H603"/>
<evidence type="ECO:0000313" key="15">
    <source>
        <dbReference type="EMBL" id="KZT42374.1"/>
    </source>
</evidence>
<dbReference type="GO" id="GO:0019285">
    <property type="term" value="P:glycine betaine biosynthetic process from choline"/>
    <property type="evidence" value="ECO:0007669"/>
    <property type="project" value="UniProtKB-UniPathway"/>
</dbReference>
<dbReference type="UniPathway" id="UPA00529">
    <property type="reaction ID" value="UER00430"/>
</dbReference>
<comment type="catalytic activity">
    <reaction evidence="13">
        <text>choline + 2 reduced [2Fe-2S]-[ferredoxin] + O2 + 2 H(+) = betaine aldehyde hydrate + 2 oxidized [2Fe-2S]-[ferredoxin] + H2O</text>
        <dbReference type="Rhea" id="RHEA:17769"/>
        <dbReference type="Rhea" id="RHEA-COMP:10000"/>
        <dbReference type="Rhea" id="RHEA-COMP:10001"/>
        <dbReference type="ChEBI" id="CHEBI:15354"/>
        <dbReference type="ChEBI" id="CHEBI:15377"/>
        <dbReference type="ChEBI" id="CHEBI:15378"/>
        <dbReference type="ChEBI" id="CHEBI:15379"/>
        <dbReference type="ChEBI" id="CHEBI:15870"/>
        <dbReference type="ChEBI" id="CHEBI:33737"/>
        <dbReference type="ChEBI" id="CHEBI:33738"/>
        <dbReference type="EC" id="1.14.15.7"/>
    </reaction>
</comment>
<dbReference type="InterPro" id="IPR017941">
    <property type="entry name" value="Rieske_2Fe-2S"/>
</dbReference>
<protein>
    <recommendedName>
        <fullName evidence="6">Choline monooxygenase, chloroplastic</fullName>
        <ecNumber evidence="5">1.14.15.7</ecNumber>
    </recommendedName>
</protein>
<evidence type="ECO:0000256" key="5">
    <source>
        <dbReference type="ARBA" id="ARBA00012763"/>
    </source>
</evidence>
<dbReference type="STRING" id="1314776.A0A166H603"/>
<evidence type="ECO:0000256" key="1">
    <source>
        <dbReference type="ARBA" id="ARBA00001962"/>
    </source>
</evidence>
<dbReference type="CDD" id="cd00680">
    <property type="entry name" value="RHO_alpha_C"/>
    <property type="match status" value="1"/>
</dbReference>
<comment type="pathway">
    <text evidence="3">Amine and polyamine biosynthesis; betaine biosynthesis via choline pathway; betaine aldehyde from choline (monooxygenase route): step 1/1.</text>
</comment>
<accession>A0A166H603</accession>
<dbReference type="Pfam" id="PF00848">
    <property type="entry name" value="Ring_hydroxyl_A"/>
    <property type="match status" value="1"/>
</dbReference>
<reference evidence="15 16" key="1">
    <citation type="journal article" date="2016" name="Mol. Biol. Evol.">
        <title>Comparative Genomics of Early-Diverging Mushroom-Forming Fungi Provides Insights into the Origins of Lignocellulose Decay Capabilities.</title>
        <authorList>
            <person name="Nagy L.G."/>
            <person name="Riley R."/>
            <person name="Tritt A."/>
            <person name="Adam C."/>
            <person name="Daum C."/>
            <person name="Floudas D."/>
            <person name="Sun H."/>
            <person name="Yadav J.S."/>
            <person name="Pangilinan J."/>
            <person name="Larsson K.H."/>
            <person name="Matsuura K."/>
            <person name="Barry K."/>
            <person name="Labutti K."/>
            <person name="Kuo R."/>
            <person name="Ohm R.A."/>
            <person name="Bhattacharya S.S."/>
            <person name="Shirouzu T."/>
            <person name="Yoshinaga Y."/>
            <person name="Martin F.M."/>
            <person name="Grigoriev I.V."/>
            <person name="Hibbett D.S."/>
        </authorList>
    </citation>
    <scope>NUCLEOTIDE SEQUENCE [LARGE SCALE GENOMIC DNA]</scope>
    <source>
        <strain evidence="15 16">HHB10207 ss-3</strain>
    </source>
</reference>
<dbReference type="Gene3D" id="2.102.10.10">
    <property type="entry name" value="Rieske [2Fe-2S] iron-sulphur domain"/>
    <property type="match status" value="1"/>
</dbReference>